<protein>
    <submittedName>
        <fullName evidence="2">Uncharacterized protein</fullName>
    </submittedName>
</protein>
<accession>A0ABP0XDH5</accession>
<gene>
    <name evidence="2" type="ORF">CSSPJE1EN1_LOCUS22641</name>
</gene>
<dbReference type="PANTHER" id="PTHR34649">
    <property type="entry name" value="CILIA- AND FLAGELLA-ASSOCIATED PROTEIN 99"/>
    <property type="match status" value="1"/>
</dbReference>
<evidence type="ECO:0000313" key="2">
    <source>
        <dbReference type="EMBL" id="CAK9277163.1"/>
    </source>
</evidence>
<keyword evidence="3" id="KW-1185">Reference proteome</keyword>
<dbReference type="InterPro" id="IPR039341">
    <property type="entry name" value="CFAP99"/>
</dbReference>
<reference evidence="2" key="1">
    <citation type="submission" date="2024-02" db="EMBL/GenBank/DDBJ databases">
        <authorList>
            <consortium name="ELIXIR-Norway"/>
            <consortium name="Elixir Norway"/>
        </authorList>
    </citation>
    <scope>NUCLEOTIDE SEQUENCE</scope>
</reference>
<evidence type="ECO:0000313" key="3">
    <source>
        <dbReference type="Proteomes" id="UP001497444"/>
    </source>
</evidence>
<keyword evidence="1" id="KW-0175">Coiled coil</keyword>
<dbReference type="EMBL" id="OZ020103">
    <property type="protein sequence ID" value="CAK9277163.1"/>
    <property type="molecule type" value="Genomic_DNA"/>
</dbReference>
<name>A0ABP0XDH5_9BRYO</name>
<dbReference type="PANTHER" id="PTHR34649:SF1">
    <property type="entry name" value="CILIA- AND FLAGELLA-ASSOCIATED PROTEIN 99"/>
    <property type="match status" value="1"/>
</dbReference>
<dbReference type="Proteomes" id="UP001497444">
    <property type="component" value="Chromosome 8"/>
</dbReference>
<sequence length="600" mass="70484">MGRKGHAGYSICSHHLVKDTGEKGRYGPTTKMKHRKSSTPAMWRKSTIKVSPCDICASNDAAVRAKHWRAKGRSFSPWELLEACKKVIGSYDRRAAPGETPDAYADVFLPLYNVVHPYDIIFVKQVLFGYCRYRRVVDLVVKRMYSVKSDVVSPEDMLLYKVLAYLAIIRLDELGWREFKLAEIVYAPDPTSRYIPPPTTVIPFNLSVSNYTHPTQEEPEPFVYKAKPAPDWDRGRTLEVKRISAVFKLNRKLLKEKYSDPRYQPFCLRTLERPTNLETIREEVEAKLAAENEYIVTKRLPPLKMPEIEVKLTAATVLREHSRFQKQIDSDKQKIENLELELRDASHLKIYEEELRVQDEIERALDIEFKRATVNASDQAARDAKKKHLCMNWAAASIVKEEKEKTHQEFESLLKNIHFANRFRHHLIKEEAKEVKVVKNKMWNANKEKVREMNAESEDRLAIHALENAREFQCKQELVRQLHFLEKESCYRIPKFDIYSTGNHGCLDEMSIAQLREALFQAKEWGKQEEERKRQDVRAMQEKRQKLLIDTSRVVTRMRQISRAQYLTKKMHEKDKEVKLDMQYLHEDMQHHRYAQQSHT</sequence>
<feature type="coiled-coil region" evidence="1">
    <location>
        <begin position="321"/>
        <end position="348"/>
    </location>
</feature>
<evidence type="ECO:0000256" key="1">
    <source>
        <dbReference type="SAM" id="Coils"/>
    </source>
</evidence>
<organism evidence="2 3">
    <name type="scientific">Sphagnum jensenii</name>
    <dbReference type="NCBI Taxonomy" id="128206"/>
    <lineage>
        <taxon>Eukaryota</taxon>
        <taxon>Viridiplantae</taxon>
        <taxon>Streptophyta</taxon>
        <taxon>Embryophyta</taxon>
        <taxon>Bryophyta</taxon>
        <taxon>Sphagnophytina</taxon>
        <taxon>Sphagnopsida</taxon>
        <taxon>Sphagnales</taxon>
        <taxon>Sphagnaceae</taxon>
        <taxon>Sphagnum</taxon>
    </lineage>
</organism>
<proteinExistence type="predicted"/>